<evidence type="ECO:0000256" key="6">
    <source>
        <dbReference type="SAM" id="Phobius"/>
    </source>
</evidence>
<dbReference type="InterPro" id="IPR051461">
    <property type="entry name" value="UPF0750_membrane"/>
</dbReference>
<evidence type="ECO:0008006" key="8">
    <source>
        <dbReference type="Google" id="ProtNLM"/>
    </source>
</evidence>
<feature type="transmembrane region" description="Helical" evidence="6">
    <location>
        <begin position="42"/>
        <end position="60"/>
    </location>
</feature>
<keyword evidence="2" id="KW-1003">Cell membrane</keyword>
<feature type="transmembrane region" description="Helical" evidence="6">
    <location>
        <begin position="66"/>
        <end position="83"/>
    </location>
</feature>
<keyword evidence="4 6" id="KW-1133">Transmembrane helix</keyword>
<evidence type="ECO:0000256" key="4">
    <source>
        <dbReference type="ARBA" id="ARBA00022989"/>
    </source>
</evidence>
<dbReference type="EMBL" id="VSSQ01025621">
    <property type="protein sequence ID" value="MPM73871.1"/>
    <property type="molecule type" value="Genomic_DNA"/>
</dbReference>
<evidence type="ECO:0000256" key="3">
    <source>
        <dbReference type="ARBA" id="ARBA00022692"/>
    </source>
</evidence>
<keyword evidence="3 6" id="KW-0812">Transmembrane</keyword>
<comment type="subcellular location">
    <subcellularLocation>
        <location evidence="1">Cell membrane</location>
        <topology evidence="1">Multi-pass membrane protein</topology>
    </subcellularLocation>
</comment>
<protein>
    <recommendedName>
        <fullName evidence="8">YitT family protein</fullName>
    </recommendedName>
</protein>
<dbReference type="GO" id="GO:0005886">
    <property type="term" value="C:plasma membrane"/>
    <property type="evidence" value="ECO:0007669"/>
    <property type="project" value="UniProtKB-SubCell"/>
</dbReference>
<evidence type="ECO:0000256" key="1">
    <source>
        <dbReference type="ARBA" id="ARBA00004651"/>
    </source>
</evidence>
<accession>A0A645CAB5</accession>
<sequence>MAAVSGGICVGGGAGIIVRAGGSAGSDDVLALLIMRSTGWRIYAAYLFTDLTVLLLSLTYIPVQQIGYSFITVTISSLLIDIIKNLDLTGQNKEKPVPKVLD</sequence>
<keyword evidence="5 6" id="KW-0472">Membrane</keyword>
<evidence type="ECO:0000256" key="5">
    <source>
        <dbReference type="ARBA" id="ARBA00023136"/>
    </source>
</evidence>
<comment type="caution">
    <text evidence="7">The sequence shown here is derived from an EMBL/GenBank/DDBJ whole genome shotgun (WGS) entry which is preliminary data.</text>
</comment>
<gene>
    <name evidence="7" type="ORF">SDC9_120856</name>
</gene>
<dbReference type="InterPro" id="IPR003740">
    <property type="entry name" value="YitT"/>
</dbReference>
<evidence type="ECO:0000313" key="7">
    <source>
        <dbReference type="EMBL" id="MPM73871.1"/>
    </source>
</evidence>
<name>A0A645CAB5_9ZZZZ</name>
<reference evidence="7" key="1">
    <citation type="submission" date="2019-08" db="EMBL/GenBank/DDBJ databases">
        <authorList>
            <person name="Kucharzyk K."/>
            <person name="Murdoch R.W."/>
            <person name="Higgins S."/>
            <person name="Loffler F."/>
        </authorList>
    </citation>
    <scope>NUCLEOTIDE SEQUENCE</scope>
</reference>
<dbReference type="Pfam" id="PF02588">
    <property type="entry name" value="YitT_membrane"/>
    <property type="match status" value="1"/>
</dbReference>
<dbReference type="AlphaFoldDB" id="A0A645CAB5"/>
<dbReference type="PANTHER" id="PTHR33545:SF9">
    <property type="entry name" value="UPF0750 MEMBRANE PROTEIN YITE"/>
    <property type="match status" value="1"/>
</dbReference>
<evidence type="ECO:0000256" key="2">
    <source>
        <dbReference type="ARBA" id="ARBA00022475"/>
    </source>
</evidence>
<proteinExistence type="predicted"/>
<dbReference type="PANTHER" id="PTHR33545">
    <property type="entry name" value="UPF0750 MEMBRANE PROTEIN YITT-RELATED"/>
    <property type="match status" value="1"/>
</dbReference>
<organism evidence="7">
    <name type="scientific">bioreactor metagenome</name>
    <dbReference type="NCBI Taxonomy" id="1076179"/>
    <lineage>
        <taxon>unclassified sequences</taxon>
        <taxon>metagenomes</taxon>
        <taxon>ecological metagenomes</taxon>
    </lineage>
</organism>